<sequence length="128" mass="15200">MWEPDFDAVGENLHRAKGNYVDHFDCYVCDVIHENMKREEAGVKVVNWQADKEHYGCPLPMEYITESDLTKLRPYSEFWYSVWMASYCDMWAFLSLSRGGREAYLPNSFQQLSKTCLIEEYWRTQDMG</sequence>
<dbReference type="Proteomes" id="UP000593567">
    <property type="component" value="Unassembled WGS sequence"/>
</dbReference>
<evidence type="ECO:0000313" key="1">
    <source>
        <dbReference type="EMBL" id="KAF6038634.1"/>
    </source>
</evidence>
<evidence type="ECO:0000313" key="2">
    <source>
        <dbReference type="Proteomes" id="UP000593567"/>
    </source>
</evidence>
<keyword evidence="2" id="KW-1185">Reference proteome</keyword>
<dbReference type="EMBL" id="VXIV02000389">
    <property type="protein sequence ID" value="KAF6038634.1"/>
    <property type="molecule type" value="Genomic_DNA"/>
</dbReference>
<name>A0A7J7KKZ1_BUGNE</name>
<protein>
    <submittedName>
        <fullName evidence="1">Uncharacterized protein</fullName>
    </submittedName>
</protein>
<accession>A0A7J7KKZ1</accession>
<organism evidence="1 2">
    <name type="scientific">Bugula neritina</name>
    <name type="common">Brown bryozoan</name>
    <name type="synonym">Sertularia neritina</name>
    <dbReference type="NCBI Taxonomy" id="10212"/>
    <lineage>
        <taxon>Eukaryota</taxon>
        <taxon>Metazoa</taxon>
        <taxon>Spiralia</taxon>
        <taxon>Lophotrochozoa</taxon>
        <taxon>Bryozoa</taxon>
        <taxon>Gymnolaemata</taxon>
        <taxon>Cheilostomatida</taxon>
        <taxon>Flustrina</taxon>
        <taxon>Buguloidea</taxon>
        <taxon>Bugulidae</taxon>
        <taxon>Bugula</taxon>
    </lineage>
</organism>
<comment type="caution">
    <text evidence="1">The sequence shown here is derived from an EMBL/GenBank/DDBJ whole genome shotgun (WGS) entry which is preliminary data.</text>
</comment>
<dbReference type="AlphaFoldDB" id="A0A7J7KKZ1"/>
<gene>
    <name evidence="1" type="ORF">EB796_003055</name>
</gene>
<proteinExistence type="predicted"/>
<reference evidence="1" key="1">
    <citation type="submission" date="2020-06" db="EMBL/GenBank/DDBJ databases">
        <title>Draft genome of Bugula neritina, a colonial animal packing powerful symbionts and potential medicines.</title>
        <authorList>
            <person name="Rayko M."/>
        </authorList>
    </citation>
    <scope>NUCLEOTIDE SEQUENCE [LARGE SCALE GENOMIC DNA]</scope>
    <source>
        <strain evidence="1">Kwan_BN1</strain>
    </source>
</reference>
<dbReference type="OrthoDB" id="9993460at2759"/>